<feature type="region of interest" description="Disordered" evidence="1">
    <location>
        <begin position="1"/>
        <end position="53"/>
    </location>
</feature>
<sequence>MGSTFNVLLVAKRSQSEGPSTRGTRNQRPTPTPSRRRRDSKQESGQAPEPLCRYHLGHMSGRAREKRGLACLAPLGYFDRSPSDEAALPALVYTRSAQLGACCHYEGPRVRVALDEAGEAIANPREWYGGYSRWENPPVRFGGSEKAAERGRGGTIRHSGRSEAHSTTWQAFQRRQGREISDGPTKGQRKSGVFRRNLQ</sequence>
<accession>A0AAD8VAR2</accession>
<organism evidence="2 3">
    <name type="scientific">Colletotrichum navitas</name>
    <dbReference type="NCBI Taxonomy" id="681940"/>
    <lineage>
        <taxon>Eukaryota</taxon>
        <taxon>Fungi</taxon>
        <taxon>Dikarya</taxon>
        <taxon>Ascomycota</taxon>
        <taxon>Pezizomycotina</taxon>
        <taxon>Sordariomycetes</taxon>
        <taxon>Hypocreomycetidae</taxon>
        <taxon>Glomerellales</taxon>
        <taxon>Glomerellaceae</taxon>
        <taxon>Colletotrichum</taxon>
        <taxon>Colletotrichum graminicola species complex</taxon>
    </lineage>
</organism>
<name>A0AAD8VAR2_9PEZI</name>
<dbReference type="EMBL" id="JAHLJV010000002">
    <property type="protein sequence ID" value="KAK1599524.1"/>
    <property type="molecule type" value="Genomic_DNA"/>
</dbReference>
<gene>
    <name evidence="2" type="ORF">LY79DRAFT_143315</name>
</gene>
<evidence type="ECO:0000313" key="2">
    <source>
        <dbReference type="EMBL" id="KAK1599524.1"/>
    </source>
</evidence>
<keyword evidence="3" id="KW-1185">Reference proteome</keyword>
<evidence type="ECO:0000313" key="3">
    <source>
        <dbReference type="Proteomes" id="UP001230504"/>
    </source>
</evidence>
<feature type="region of interest" description="Disordered" evidence="1">
    <location>
        <begin position="140"/>
        <end position="199"/>
    </location>
</feature>
<dbReference type="Proteomes" id="UP001230504">
    <property type="component" value="Unassembled WGS sequence"/>
</dbReference>
<evidence type="ECO:0000256" key="1">
    <source>
        <dbReference type="SAM" id="MobiDB-lite"/>
    </source>
</evidence>
<reference evidence="2" key="1">
    <citation type="submission" date="2021-06" db="EMBL/GenBank/DDBJ databases">
        <title>Comparative genomics, transcriptomics and evolutionary studies reveal genomic signatures of adaptation to plant cell wall in hemibiotrophic fungi.</title>
        <authorList>
            <consortium name="DOE Joint Genome Institute"/>
            <person name="Baroncelli R."/>
            <person name="Diaz J.F."/>
            <person name="Benocci T."/>
            <person name="Peng M."/>
            <person name="Battaglia E."/>
            <person name="Haridas S."/>
            <person name="Andreopoulos W."/>
            <person name="Labutti K."/>
            <person name="Pangilinan J."/>
            <person name="Floch G.L."/>
            <person name="Makela M.R."/>
            <person name="Henrissat B."/>
            <person name="Grigoriev I.V."/>
            <person name="Crouch J.A."/>
            <person name="De Vries R.P."/>
            <person name="Sukno S.A."/>
            <person name="Thon M.R."/>
        </authorList>
    </citation>
    <scope>NUCLEOTIDE SEQUENCE</scope>
    <source>
        <strain evidence="2">CBS 125086</strain>
    </source>
</reference>
<comment type="caution">
    <text evidence="2">The sequence shown here is derived from an EMBL/GenBank/DDBJ whole genome shotgun (WGS) entry which is preliminary data.</text>
</comment>
<dbReference type="GeneID" id="85435219"/>
<feature type="compositionally biased region" description="Basic residues" evidence="1">
    <location>
        <begin position="187"/>
        <end position="199"/>
    </location>
</feature>
<proteinExistence type="predicted"/>
<dbReference type="RefSeq" id="XP_060420113.1">
    <property type="nucleotide sequence ID" value="XM_060550979.1"/>
</dbReference>
<protein>
    <submittedName>
        <fullName evidence="2">Uncharacterized protein</fullName>
    </submittedName>
</protein>
<dbReference type="AlphaFoldDB" id="A0AAD8VAR2"/>